<dbReference type="EMBL" id="JACEIQ010000001">
    <property type="protein sequence ID" value="MBA4493284.1"/>
    <property type="molecule type" value="Genomic_DNA"/>
</dbReference>
<dbReference type="Proteomes" id="UP000535491">
    <property type="component" value="Unassembled WGS sequence"/>
</dbReference>
<organism evidence="2 3">
    <name type="scientific">Paenactinomyces guangxiensis</name>
    <dbReference type="NCBI Taxonomy" id="1490290"/>
    <lineage>
        <taxon>Bacteria</taxon>
        <taxon>Bacillati</taxon>
        <taxon>Bacillota</taxon>
        <taxon>Bacilli</taxon>
        <taxon>Bacillales</taxon>
        <taxon>Thermoactinomycetaceae</taxon>
        <taxon>Paenactinomyces</taxon>
    </lineage>
</organism>
<evidence type="ECO:0000256" key="1">
    <source>
        <dbReference type="SAM" id="MobiDB-lite"/>
    </source>
</evidence>
<keyword evidence="3" id="KW-1185">Reference proteome</keyword>
<dbReference type="AlphaFoldDB" id="A0A7W1WNS4"/>
<dbReference type="PANTHER" id="PTHR35788:SF1">
    <property type="entry name" value="EXPORTED PROTEIN"/>
    <property type="match status" value="1"/>
</dbReference>
<evidence type="ECO:0000313" key="3">
    <source>
        <dbReference type="Proteomes" id="UP000535491"/>
    </source>
</evidence>
<dbReference type="Pfam" id="PF04294">
    <property type="entry name" value="VanW"/>
    <property type="match status" value="1"/>
</dbReference>
<sequence>MLTWKKIAWIYLMINLFFVCWAGDSAAGDPAQIYRNHNDKAKLPRASYSYSPLFIVQYEGKRWTLNLSDVGFDGIDPTTLDRGAFMDWFHLVVEKEVNRPARSAYYRQRKIIPHQLGRAIDREQVDQWLEHIHQYINHPVDLPVIWSKPPVSTEKLKQLKEKRLGAYTTFFNPVNKNRSHNILLSTAEIDHYVLLPGQIFSFNRVVGKRSVEKGYRRAKIIVKGEYSEGVGGGICQTSSTLFNSVDQAGLRIIQRVSHSKQVTYVPKHRDATVSWGGPDFKFQNQLNEPILIVGDIKNGTLHISIYGPKSTHYQPRYVAPSPKFNQGRQSKHPEEVEE</sequence>
<dbReference type="PANTHER" id="PTHR35788">
    <property type="entry name" value="EXPORTED PROTEIN-RELATED"/>
    <property type="match status" value="1"/>
</dbReference>
<name>A0A7W1WNS4_9BACL</name>
<feature type="region of interest" description="Disordered" evidence="1">
    <location>
        <begin position="316"/>
        <end position="338"/>
    </location>
</feature>
<dbReference type="RefSeq" id="WP_181750478.1">
    <property type="nucleotide sequence ID" value="NZ_JACEIQ010000001.1"/>
</dbReference>
<reference evidence="2 3" key="1">
    <citation type="submission" date="2020-07" db="EMBL/GenBank/DDBJ databases">
        <authorList>
            <person name="Feng H."/>
        </authorList>
    </citation>
    <scope>NUCLEOTIDE SEQUENCE [LARGE SCALE GENOMIC DNA]</scope>
    <source>
        <strain evidence="3">s-10</strain>
    </source>
</reference>
<gene>
    <name evidence="2" type="ORF">H1191_03025</name>
</gene>
<proteinExistence type="predicted"/>
<dbReference type="InterPro" id="IPR052913">
    <property type="entry name" value="Glycopeptide_resist_protein"/>
</dbReference>
<protein>
    <submittedName>
        <fullName evidence="2">VanW family protein</fullName>
    </submittedName>
</protein>
<evidence type="ECO:0000313" key="2">
    <source>
        <dbReference type="EMBL" id="MBA4493284.1"/>
    </source>
</evidence>
<accession>A0A7W1WNS4</accession>
<dbReference type="InterPro" id="IPR007391">
    <property type="entry name" value="Vancomycin_resist_VanW"/>
</dbReference>
<comment type="caution">
    <text evidence="2">The sequence shown here is derived from an EMBL/GenBank/DDBJ whole genome shotgun (WGS) entry which is preliminary data.</text>
</comment>